<evidence type="ECO:0000313" key="2">
    <source>
        <dbReference type="EMBL" id="GAH63073.1"/>
    </source>
</evidence>
<feature type="non-terminal residue" evidence="2">
    <location>
        <position position="57"/>
    </location>
</feature>
<reference evidence="2" key="1">
    <citation type="journal article" date="2014" name="Front. Microbiol.">
        <title>High frequency of phylogenetically diverse reductive dehalogenase-homologous genes in deep subseafloor sedimentary metagenomes.</title>
        <authorList>
            <person name="Kawai M."/>
            <person name="Futagami T."/>
            <person name="Toyoda A."/>
            <person name="Takaki Y."/>
            <person name="Nishi S."/>
            <person name="Hori S."/>
            <person name="Arai W."/>
            <person name="Tsubouchi T."/>
            <person name="Morono Y."/>
            <person name="Uchiyama I."/>
            <person name="Ito T."/>
            <person name="Fujiyama A."/>
            <person name="Inagaki F."/>
            <person name="Takami H."/>
        </authorList>
    </citation>
    <scope>NUCLEOTIDE SEQUENCE</scope>
    <source>
        <strain evidence="2">Expedition CK06-06</strain>
    </source>
</reference>
<comment type="caution">
    <text evidence="2">The sequence shown here is derived from an EMBL/GenBank/DDBJ whole genome shotgun (WGS) entry which is preliminary data.</text>
</comment>
<evidence type="ECO:0000259" key="1">
    <source>
        <dbReference type="Pfam" id="PF18912"/>
    </source>
</evidence>
<dbReference type="InterPro" id="IPR044005">
    <property type="entry name" value="DZR_2"/>
</dbReference>
<name>X1IZV1_9ZZZZ</name>
<accession>X1IZV1</accession>
<feature type="domain" description="Double zinc ribbon" evidence="1">
    <location>
        <begin position="21"/>
        <end position="54"/>
    </location>
</feature>
<gene>
    <name evidence="2" type="ORF">S03H2_50109</name>
</gene>
<dbReference type="AlphaFoldDB" id="X1IZV1"/>
<sequence length="57" mass="6582">MPDRPTARTTLTALRRLAESALDWFYPRHCYHCGRPVEAPHARTLCADCSAELRKLR</sequence>
<dbReference type="EMBL" id="BARU01031705">
    <property type="protein sequence ID" value="GAH63073.1"/>
    <property type="molecule type" value="Genomic_DNA"/>
</dbReference>
<organism evidence="2">
    <name type="scientific">marine sediment metagenome</name>
    <dbReference type="NCBI Taxonomy" id="412755"/>
    <lineage>
        <taxon>unclassified sequences</taxon>
        <taxon>metagenomes</taxon>
        <taxon>ecological metagenomes</taxon>
    </lineage>
</organism>
<dbReference type="Pfam" id="PF18912">
    <property type="entry name" value="DZR_2"/>
    <property type="match status" value="1"/>
</dbReference>
<proteinExistence type="predicted"/>
<protein>
    <recommendedName>
        <fullName evidence="1">Double zinc ribbon domain-containing protein</fullName>
    </recommendedName>
</protein>